<name>A0A5J6VLN6_9VIRU</name>
<sequence length="268" mass="29870">MFDKNSILDILSYSVKKTGESITGMFSLVTGVVEYMYKDNTDSRLENGLLQLKNARDAVNLREAQLRESVKEYSTRAMLFKKKNLIREAKVMVKLYMLYDLQVKHCQDTISAIESHIISLETAAINKQVCAALKDSSMIEGVDIIDEDILDNAVDKLSDRNETTGEFIRALGNTPGLIDLTDEEIEAEMTKLDLAILPDTPTHLPEQAQEKEQSLEFILPKVPESTLLSTEIKVENGLSTDKINSDYDSPDINASTNLINCVDNAVGC</sequence>
<evidence type="ECO:0000313" key="1">
    <source>
        <dbReference type="EMBL" id="QFG75062.1"/>
    </source>
</evidence>
<reference evidence="1" key="1">
    <citation type="journal article" date="2019" name="Philos. Trans. R. Soc. Lond., B, Biol. Sci.">
        <title>Targeted metagenomic recovery of four divergent viruses reveals shared and distinctive characteristics of giant viruses of marine eukaryotes.</title>
        <authorList>
            <person name="Needham D.M."/>
            <person name="Poirier C."/>
            <person name="Hehenberger E."/>
            <person name="Jimenez V."/>
            <person name="Swalwell J.E."/>
            <person name="Santoro A.E."/>
            <person name="Worden A.Z."/>
        </authorList>
    </citation>
    <scope>NUCLEOTIDE SEQUENCE</scope>
    <source>
        <strain evidence="1">OPacV-421</strain>
    </source>
</reference>
<organism evidence="1">
    <name type="scientific">Megaviridae environmental sample</name>
    <dbReference type="NCBI Taxonomy" id="1737588"/>
    <lineage>
        <taxon>Viruses</taxon>
        <taxon>Varidnaviria</taxon>
        <taxon>Bamfordvirae</taxon>
        <taxon>Nucleocytoviricota</taxon>
        <taxon>Megaviricetes</taxon>
        <taxon>Imitervirales</taxon>
        <taxon>Mimiviridae</taxon>
        <taxon>environmental samples</taxon>
    </lineage>
</organism>
<dbReference type="InterPro" id="IPR005024">
    <property type="entry name" value="Snf7_fam"/>
</dbReference>
<dbReference type="Pfam" id="PF03357">
    <property type="entry name" value="Snf7"/>
    <property type="match status" value="1"/>
</dbReference>
<accession>A0A5J6VLN6</accession>
<proteinExistence type="predicted"/>
<dbReference type="EMBL" id="MN448297">
    <property type="protein sequence ID" value="QFG75062.1"/>
    <property type="molecule type" value="Genomic_DNA"/>
</dbReference>
<protein>
    <recommendedName>
        <fullName evidence="2">Snf7 family protein</fullName>
    </recommendedName>
</protein>
<evidence type="ECO:0008006" key="2">
    <source>
        <dbReference type="Google" id="ProtNLM"/>
    </source>
</evidence>